<comment type="caution">
    <text evidence="2">The sequence shown here is derived from an EMBL/GenBank/DDBJ whole genome shotgun (WGS) entry which is preliminary data.</text>
</comment>
<protein>
    <recommendedName>
        <fullName evidence="1">YhfM-like domain-containing protein</fullName>
    </recommendedName>
</protein>
<dbReference type="OrthoDB" id="1931871at2"/>
<sequence>MKTKNKFNHKYIFIFLIFILSFSITGCESIDKVKVKFGLKNKDFEYIKENKIQKIVIQNTRDKGFRFVVTDKKAIGELYNILSTAKPASTKSKLEPDYIFEMDEGNNKVHKFNYIAGLDKKDAGNLYSNNRIYIVSKRIDNDIIKSFWTIRKPKDFEDVYYKSIIQVLKKYGVDKNNKNKVGINLKDDVDISKFILSTDLEEFKIDLTNNFKNVSIVTKDDRDYNIVLNIRTEGYKSTMYKAIVNIYNKNNRTEKKYYIMNEYKNGRWDIQILDKKSDNF</sequence>
<proteinExistence type="predicted"/>
<keyword evidence="3" id="KW-1185">Reference proteome</keyword>
<dbReference type="Proteomes" id="UP000473885">
    <property type="component" value="Unassembled WGS sequence"/>
</dbReference>
<reference evidence="2 3" key="1">
    <citation type="submission" date="2019-04" db="EMBL/GenBank/DDBJ databases">
        <title>Genome sequencing of Clostridium botulinum Groups I-IV and Clostridium butyricum.</title>
        <authorList>
            <person name="Brunt J."/>
            <person name="Van Vliet A.H.M."/>
            <person name="Stringer S.C."/>
            <person name="Carter A.T."/>
            <person name="Peck M.W."/>
        </authorList>
    </citation>
    <scope>NUCLEOTIDE SEQUENCE [LARGE SCALE GENOMIC DNA]</scope>
    <source>
        <strain evidence="2 3">IFR 18/094</strain>
    </source>
</reference>
<dbReference type="PROSITE" id="PS51257">
    <property type="entry name" value="PROKAR_LIPOPROTEIN"/>
    <property type="match status" value="1"/>
</dbReference>
<evidence type="ECO:0000313" key="2">
    <source>
        <dbReference type="EMBL" id="NEZ47371.1"/>
    </source>
</evidence>
<dbReference type="AlphaFoldDB" id="A0A6M0RAS9"/>
<dbReference type="InterPro" id="IPR058780">
    <property type="entry name" value="YhfM-like_dom"/>
</dbReference>
<name>A0A6M0RAS9_9CLOT</name>
<dbReference type="EMBL" id="SXDP01000007">
    <property type="protein sequence ID" value="NEZ47371.1"/>
    <property type="molecule type" value="Genomic_DNA"/>
</dbReference>
<evidence type="ECO:0000313" key="3">
    <source>
        <dbReference type="Proteomes" id="UP000473885"/>
    </source>
</evidence>
<organism evidence="2 3">
    <name type="scientific">Clostridium niameyense</name>
    <dbReference type="NCBI Taxonomy" id="1622073"/>
    <lineage>
        <taxon>Bacteria</taxon>
        <taxon>Bacillati</taxon>
        <taxon>Bacillota</taxon>
        <taxon>Clostridia</taxon>
        <taxon>Eubacteriales</taxon>
        <taxon>Clostridiaceae</taxon>
        <taxon>Clostridium</taxon>
    </lineage>
</organism>
<dbReference type="Pfam" id="PF26353">
    <property type="entry name" value="YhfM"/>
    <property type="match status" value="1"/>
</dbReference>
<feature type="domain" description="YhfM-like" evidence="1">
    <location>
        <begin position="48"/>
        <end position="153"/>
    </location>
</feature>
<accession>A0A6M0RAS9</accession>
<evidence type="ECO:0000259" key="1">
    <source>
        <dbReference type="Pfam" id="PF26353"/>
    </source>
</evidence>
<gene>
    <name evidence="2" type="ORF">FDF74_09215</name>
</gene>
<dbReference type="RefSeq" id="WP_050608373.1">
    <property type="nucleotide sequence ID" value="NZ_CABKUB010000006.1"/>
</dbReference>